<dbReference type="Gene3D" id="3.40.190.80">
    <property type="match status" value="1"/>
</dbReference>
<dbReference type="PROSITE" id="PS00629">
    <property type="entry name" value="IMP_1"/>
    <property type="match status" value="1"/>
</dbReference>
<dbReference type="GO" id="GO:0006020">
    <property type="term" value="P:inositol metabolic process"/>
    <property type="evidence" value="ECO:0007669"/>
    <property type="project" value="TreeGrafter"/>
</dbReference>
<gene>
    <name evidence="5" type="ORF">UFOPK3268_00214</name>
    <name evidence="6" type="ORF">UFOPK3752_01030</name>
    <name evidence="7" type="ORF">UFOPK4150_00202</name>
</gene>
<dbReference type="PRINTS" id="PR00377">
    <property type="entry name" value="IMPHPHTASES"/>
</dbReference>
<keyword evidence="4" id="KW-0460">Magnesium</keyword>
<reference evidence="7" key="1">
    <citation type="submission" date="2020-05" db="EMBL/GenBank/DDBJ databases">
        <authorList>
            <person name="Chiriac C."/>
            <person name="Salcher M."/>
            <person name="Ghai R."/>
            <person name="Kavagutti S V."/>
        </authorList>
    </citation>
    <scope>NUCLEOTIDE SEQUENCE</scope>
</reference>
<dbReference type="PANTHER" id="PTHR20854:SF4">
    <property type="entry name" value="INOSITOL-1-MONOPHOSPHATASE-RELATED"/>
    <property type="match status" value="1"/>
</dbReference>
<organism evidence="7">
    <name type="scientific">freshwater metagenome</name>
    <dbReference type="NCBI Taxonomy" id="449393"/>
    <lineage>
        <taxon>unclassified sequences</taxon>
        <taxon>metagenomes</taxon>
        <taxon>ecological metagenomes</taxon>
    </lineage>
</organism>
<dbReference type="FunFam" id="3.30.540.10:FF:000003">
    <property type="entry name" value="Inositol-1-monophosphatase"/>
    <property type="match status" value="1"/>
</dbReference>
<sequence length="250" mass="26868">MLMADRADAITMDRFNARDLVVETKPDLTPVSDADKAVERAVRDLVEAERQHDGVLGEEYGEIAGVNGRRWIVDPVDGTKNFVRGVPVWATVIGLQDADGRIIVGVVSAPALARRWWATLGGGAWVTEPGSAHPRQLAVSQVSALADASLSYSDITWVPQNRQPQWDSLMASVWRTRAYGDFWSHVLVAEGSVDIAAEPELNLYDVAGVSLVVTEAGGRFTGVDGIDGPDRGSGVSTNGLLHDLVISALR</sequence>
<name>A0A6J7R129_9ZZZZ</name>
<proteinExistence type="predicted"/>
<dbReference type="Pfam" id="PF00459">
    <property type="entry name" value="Inositol_P"/>
    <property type="match status" value="1"/>
</dbReference>
<protein>
    <submittedName>
        <fullName evidence="7">Unannotated protein</fullName>
    </submittedName>
</protein>
<dbReference type="EMBL" id="CAFBPU010000003">
    <property type="protein sequence ID" value="CAB5020244.1"/>
    <property type="molecule type" value="Genomic_DNA"/>
</dbReference>
<evidence type="ECO:0000256" key="4">
    <source>
        <dbReference type="ARBA" id="ARBA00022842"/>
    </source>
</evidence>
<evidence type="ECO:0000256" key="2">
    <source>
        <dbReference type="ARBA" id="ARBA00022723"/>
    </source>
</evidence>
<evidence type="ECO:0000256" key="3">
    <source>
        <dbReference type="ARBA" id="ARBA00022801"/>
    </source>
</evidence>
<keyword evidence="3" id="KW-0378">Hydrolase</keyword>
<keyword evidence="2" id="KW-0479">Metal-binding</keyword>
<dbReference type="AlphaFoldDB" id="A0A6J7R129"/>
<dbReference type="GO" id="GO:0046872">
    <property type="term" value="F:metal ion binding"/>
    <property type="evidence" value="ECO:0007669"/>
    <property type="project" value="UniProtKB-KW"/>
</dbReference>
<evidence type="ECO:0000313" key="7">
    <source>
        <dbReference type="EMBL" id="CAB5020244.1"/>
    </source>
</evidence>
<evidence type="ECO:0000256" key="1">
    <source>
        <dbReference type="ARBA" id="ARBA00001946"/>
    </source>
</evidence>
<dbReference type="PANTHER" id="PTHR20854">
    <property type="entry name" value="INOSITOL MONOPHOSPHATASE"/>
    <property type="match status" value="1"/>
</dbReference>
<dbReference type="Gene3D" id="3.30.540.10">
    <property type="entry name" value="Fructose-1,6-Bisphosphatase, subunit A, domain 1"/>
    <property type="match status" value="1"/>
</dbReference>
<evidence type="ECO:0000313" key="5">
    <source>
        <dbReference type="EMBL" id="CAB4846467.1"/>
    </source>
</evidence>
<accession>A0A6J7R129</accession>
<dbReference type="InterPro" id="IPR020583">
    <property type="entry name" value="Inositol_monoP_metal-BS"/>
</dbReference>
<dbReference type="EMBL" id="CAFBND010000033">
    <property type="protein sequence ID" value="CAB4940416.1"/>
    <property type="molecule type" value="Genomic_DNA"/>
</dbReference>
<dbReference type="SUPFAM" id="SSF56655">
    <property type="entry name" value="Carbohydrate phosphatase"/>
    <property type="match status" value="1"/>
</dbReference>
<evidence type="ECO:0000313" key="6">
    <source>
        <dbReference type="EMBL" id="CAB4940416.1"/>
    </source>
</evidence>
<dbReference type="EMBL" id="CAFBIZ010000015">
    <property type="protein sequence ID" value="CAB4846467.1"/>
    <property type="molecule type" value="Genomic_DNA"/>
</dbReference>
<dbReference type="PROSITE" id="PS00630">
    <property type="entry name" value="IMP_2"/>
    <property type="match status" value="1"/>
</dbReference>
<dbReference type="InterPro" id="IPR020550">
    <property type="entry name" value="Inositol_monophosphatase_CS"/>
</dbReference>
<dbReference type="InterPro" id="IPR000760">
    <property type="entry name" value="Inositol_monophosphatase-like"/>
</dbReference>
<dbReference type="GO" id="GO:0007165">
    <property type="term" value="P:signal transduction"/>
    <property type="evidence" value="ECO:0007669"/>
    <property type="project" value="TreeGrafter"/>
</dbReference>
<comment type="cofactor">
    <cofactor evidence="1">
        <name>Mg(2+)</name>
        <dbReference type="ChEBI" id="CHEBI:18420"/>
    </cofactor>
</comment>
<dbReference type="GO" id="GO:0046854">
    <property type="term" value="P:phosphatidylinositol phosphate biosynthetic process"/>
    <property type="evidence" value="ECO:0007669"/>
    <property type="project" value="InterPro"/>
</dbReference>
<dbReference type="GO" id="GO:0008934">
    <property type="term" value="F:inositol monophosphate 1-phosphatase activity"/>
    <property type="evidence" value="ECO:0007669"/>
    <property type="project" value="TreeGrafter"/>
</dbReference>